<reference evidence="5 6" key="1">
    <citation type="submission" date="2020-02" db="EMBL/GenBank/DDBJ databases">
        <authorList>
            <person name="Zheng R.K."/>
            <person name="Sun C.M."/>
        </authorList>
    </citation>
    <scope>NUCLEOTIDE SEQUENCE [LARGE SCALE GENOMIC DNA]</scope>
    <source>
        <strain evidence="6">zrk23</strain>
    </source>
</reference>
<evidence type="ECO:0000259" key="4">
    <source>
        <dbReference type="PROSITE" id="PS50206"/>
    </source>
</evidence>
<dbReference type="Proteomes" id="UP000501568">
    <property type="component" value="Chromosome"/>
</dbReference>
<dbReference type="PROSITE" id="PS50206">
    <property type="entry name" value="RHODANESE_3"/>
    <property type="match status" value="2"/>
</dbReference>
<dbReference type="PROSITE" id="PS00683">
    <property type="entry name" value="RHODANESE_2"/>
    <property type="match status" value="1"/>
</dbReference>
<feature type="domain" description="Rhodanese" evidence="4">
    <location>
        <begin position="164"/>
        <end position="277"/>
    </location>
</feature>
<evidence type="ECO:0000256" key="2">
    <source>
        <dbReference type="ARBA" id="ARBA00022737"/>
    </source>
</evidence>
<evidence type="ECO:0000313" key="6">
    <source>
        <dbReference type="Proteomes" id="UP000501568"/>
    </source>
</evidence>
<accession>A0A6G6YA44</accession>
<evidence type="ECO:0000313" key="5">
    <source>
        <dbReference type="EMBL" id="QIG81446.1"/>
    </source>
</evidence>
<dbReference type="InterPro" id="IPR045078">
    <property type="entry name" value="TST/MPST-like"/>
</dbReference>
<keyword evidence="2" id="KW-0677">Repeat</keyword>
<dbReference type="RefSeq" id="WP_165328372.1">
    <property type="nucleotide sequence ID" value="NZ_CP049109.1"/>
</dbReference>
<sequence>MDALVTSDWLVEEIGKSDLALIDATYTVTIPGAPAGDPRGAYLAGHIPGARFLDLDTLCDLESPLPSTVPPARTVAERLGALGVSPGMRIVLYDDGSPYTACRAWWLLRLAGVEASILDGGIVKWRAEGRPLESGSVAVPETHFPVAPAIAEVRTLDQMRDNLVSGAEQVADARSAARFSGEQADARPGCAAGHILGSRNIPSGSFFRADGTWKRGAQLRAVFDGAGIDPLRPLVATCGSGITAAIIVFGAHLLGHAAALYDGSWTEWGTLPDTPKATGTV</sequence>
<dbReference type="PANTHER" id="PTHR11364:SF27">
    <property type="entry name" value="SULFURTRANSFERASE"/>
    <property type="match status" value="1"/>
</dbReference>
<dbReference type="Gene3D" id="3.40.250.10">
    <property type="entry name" value="Rhodanese-like domain"/>
    <property type="match status" value="2"/>
</dbReference>
<keyword evidence="1 3" id="KW-0808">Transferase</keyword>
<proteinExistence type="predicted"/>
<dbReference type="CDD" id="cd01449">
    <property type="entry name" value="TST_Repeat_2"/>
    <property type="match status" value="1"/>
</dbReference>
<dbReference type="PANTHER" id="PTHR11364">
    <property type="entry name" value="THIOSULFATE SULFERTANSFERASE"/>
    <property type="match status" value="1"/>
</dbReference>
<organism evidence="5 6">
    <name type="scientific">Stakelama tenebrarum</name>
    <dbReference type="NCBI Taxonomy" id="2711215"/>
    <lineage>
        <taxon>Bacteria</taxon>
        <taxon>Pseudomonadati</taxon>
        <taxon>Pseudomonadota</taxon>
        <taxon>Alphaproteobacteria</taxon>
        <taxon>Sphingomonadales</taxon>
        <taxon>Sphingomonadaceae</taxon>
        <taxon>Stakelama</taxon>
    </lineage>
</organism>
<dbReference type="Pfam" id="PF00581">
    <property type="entry name" value="Rhodanese"/>
    <property type="match status" value="2"/>
</dbReference>
<feature type="domain" description="Rhodanese" evidence="4">
    <location>
        <begin position="15"/>
        <end position="134"/>
    </location>
</feature>
<name>A0A6G6YA44_9SPHN</name>
<dbReference type="PROSITE" id="PS00380">
    <property type="entry name" value="RHODANESE_1"/>
    <property type="match status" value="1"/>
</dbReference>
<dbReference type="EMBL" id="CP049109">
    <property type="protein sequence ID" value="QIG81446.1"/>
    <property type="molecule type" value="Genomic_DNA"/>
</dbReference>
<dbReference type="KEGG" id="spzr:G5C33_17740"/>
<evidence type="ECO:0000256" key="3">
    <source>
        <dbReference type="RuleBase" id="RU000507"/>
    </source>
</evidence>
<dbReference type="InterPro" id="IPR001307">
    <property type="entry name" value="Thiosulphate_STrfase_CS"/>
</dbReference>
<dbReference type="SMART" id="SM00450">
    <property type="entry name" value="RHOD"/>
    <property type="match status" value="2"/>
</dbReference>
<protein>
    <recommendedName>
        <fullName evidence="3">Sulfurtransferase</fullName>
    </recommendedName>
</protein>
<dbReference type="InterPro" id="IPR036873">
    <property type="entry name" value="Rhodanese-like_dom_sf"/>
</dbReference>
<dbReference type="InterPro" id="IPR001763">
    <property type="entry name" value="Rhodanese-like_dom"/>
</dbReference>
<dbReference type="CDD" id="cd01448">
    <property type="entry name" value="TST_Repeat_1"/>
    <property type="match status" value="1"/>
</dbReference>
<gene>
    <name evidence="5" type="ORF">G5C33_17740</name>
</gene>
<dbReference type="GO" id="GO:0004792">
    <property type="term" value="F:thiosulfate-cyanide sulfurtransferase activity"/>
    <property type="evidence" value="ECO:0007669"/>
    <property type="project" value="InterPro"/>
</dbReference>
<keyword evidence="6" id="KW-1185">Reference proteome</keyword>
<dbReference type="SUPFAM" id="SSF52821">
    <property type="entry name" value="Rhodanese/Cell cycle control phosphatase"/>
    <property type="match status" value="2"/>
</dbReference>
<dbReference type="AlphaFoldDB" id="A0A6G6YA44"/>
<evidence type="ECO:0000256" key="1">
    <source>
        <dbReference type="ARBA" id="ARBA00022679"/>
    </source>
</evidence>